<dbReference type="HOGENOM" id="CLU_1841927_0_0_7"/>
<accession>G7QAY0</accession>
<dbReference type="eggNOG" id="ENOG5030M4H">
    <property type="taxonomic scope" value="Bacteria"/>
</dbReference>
<reference evidence="3" key="1">
    <citation type="journal article" date="2015" name="Genome Announc.">
        <title>High-Quality Draft Genome Sequence of Desulfovibrio carbinoliphilus FW-101-2B, an Organic Acid-Oxidizing Sulfate-Reducing Bacterium Isolated from Uranium(VI)-Contaminated Groundwater.</title>
        <authorList>
            <person name="Ramsay B.D."/>
            <person name="Hwang C."/>
            <person name="Woo H.L."/>
            <person name="Carroll S.L."/>
            <person name="Lucas S."/>
            <person name="Han J."/>
            <person name="Lapidus A.L."/>
            <person name="Cheng J.F."/>
            <person name="Goodwin L.A."/>
            <person name="Pitluck S."/>
            <person name="Peters L."/>
            <person name="Chertkov O."/>
            <person name="Held B."/>
            <person name="Detter J.C."/>
            <person name="Han C.S."/>
            <person name="Tapia R."/>
            <person name="Land M.L."/>
            <person name="Hauser L.J."/>
            <person name="Kyrpides N.C."/>
            <person name="Ivanova N.N."/>
            <person name="Mikhailova N."/>
            <person name="Pagani I."/>
            <person name="Woyke T."/>
            <person name="Arkin A.P."/>
            <person name="Dehal P."/>
            <person name="Chivian D."/>
            <person name="Criddle C.S."/>
            <person name="Wu W."/>
            <person name="Chakraborty R."/>
            <person name="Hazen T.C."/>
            <person name="Fields M.W."/>
        </authorList>
    </citation>
    <scope>NUCLEOTIDE SEQUENCE [LARGE SCALE GENOMIC DNA]</scope>
    <source>
        <strain evidence="3">FW-101-2B</strain>
    </source>
</reference>
<evidence type="ECO:0000256" key="1">
    <source>
        <dbReference type="SAM" id="MobiDB-lite"/>
    </source>
</evidence>
<evidence type="ECO:0000313" key="3">
    <source>
        <dbReference type="Proteomes" id="UP000004662"/>
    </source>
</evidence>
<dbReference type="EMBL" id="CM001368">
    <property type="protein sequence ID" value="EHJ48321.1"/>
    <property type="molecule type" value="Genomic_DNA"/>
</dbReference>
<proteinExistence type="predicted"/>
<name>G7QAY0_9BACT</name>
<gene>
    <name evidence="2" type="ORF">DFW101_2316</name>
</gene>
<protein>
    <submittedName>
        <fullName evidence="2">Uncharacterized protein</fullName>
    </submittedName>
</protein>
<dbReference type="Proteomes" id="UP000004662">
    <property type="component" value="Chromosome"/>
</dbReference>
<evidence type="ECO:0000313" key="2">
    <source>
        <dbReference type="EMBL" id="EHJ48321.1"/>
    </source>
</evidence>
<sequence length="139" mass="13856">MSGAGGSSFPRDGWNSGQGGAPGGEGSNSSSGGSGGSSGGGGSGGGGNICSSLFERTILSSPVPEVITKLKQGGILQIELIDQGRILAASFHGERAGSIISPKLIEFIECIQAGFEYIATVDAVDGGQCQVTIRPKVKK</sequence>
<keyword evidence="3" id="KW-1185">Reference proteome</keyword>
<organism evidence="2 3">
    <name type="scientific">Solidesulfovibrio carbinoliphilus subsp. oakridgensis</name>
    <dbReference type="NCBI Taxonomy" id="694327"/>
    <lineage>
        <taxon>Bacteria</taxon>
        <taxon>Pseudomonadati</taxon>
        <taxon>Thermodesulfobacteriota</taxon>
        <taxon>Desulfovibrionia</taxon>
        <taxon>Desulfovibrionales</taxon>
        <taxon>Desulfovibrionaceae</taxon>
        <taxon>Solidesulfovibrio</taxon>
    </lineage>
</organism>
<dbReference type="AlphaFoldDB" id="G7QAY0"/>
<dbReference type="STRING" id="694327.DFW101_2316"/>
<feature type="region of interest" description="Disordered" evidence="1">
    <location>
        <begin position="1"/>
        <end position="44"/>
    </location>
</feature>
<feature type="compositionally biased region" description="Gly residues" evidence="1">
    <location>
        <begin position="16"/>
        <end position="44"/>
    </location>
</feature>